<dbReference type="EMBL" id="AP019835">
    <property type="protein sequence ID" value="BBM48784.1"/>
    <property type="molecule type" value="Genomic_DNA"/>
</dbReference>
<gene>
    <name evidence="2" type="ORF">JMUB3934_0053</name>
</gene>
<dbReference type="Pfam" id="PF04851">
    <property type="entry name" value="ResIII"/>
    <property type="match status" value="1"/>
</dbReference>
<dbReference type="InterPro" id="IPR006935">
    <property type="entry name" value="Helicase/UvrB_N"/>
</dbReference>
<dbReference type="SUPFAM" id="SSF52540">
    <property type="entry name" value="P-loop containing nucleoside triphosphate hydrolases"/>
    <property type="match status" value="2"/>
</dbReference>
<dbReference type="GO" id="GO:0003677">
    <property type="term" value="F:DNA binding"/>
    <property type="evidence" value="ECO:0007669"/>
    <property type="project" value="InterPro"/>
</dbReference>
<dbReference type="REBASE" id="355994">
    <property type="entry name" value="Lwa3934ORF52P"/>
</dbReference>
<accession>A0A510KB10</accession>
<dbReference type="RefSeq" id="WP_146963240.1">
    <property type="nucleotide sequence ID" value="NZ_AP019835.1"/>
</dbReference>
<organism evidence="2 3">
    <name type="scientific">Leptotrichia wadei</name>
    <dbReference type="NCBI Taxonomy" id="157687"/>
    <lineage>
        <taxon>Bacteria</taxon>
        <taxon>Fusobacteriati</taxon>
        <taxon>Fusobacteriota</taxon>
        <taxon>Fusobacteriia</taxon>
        <taxon>Fusobacteriales</taxon>
        <taxon>Leptotrichiaceae</taxon>
        <taxon>Leptotrichia</taxon>
    </lineage>
</organism>
<evidence type="ECO:0000313" key="3">
    <source>
        <dbReference type="Proteomes" id="UP000321501"/>
    </source>
</evidence>
<proteinExistence type="predicted"/>
<dbReference type="AlphaFoldDB" id="A0A510KB10"/>
<protein>
    <submittedName>
        <fullName evidence="2">Type III restriction enzyme, Res subunit</fullName>
    </submittedName>
</protein>
<dbReference type="InterPro" id="IPR027417">
    <property type="entry name" value="P-loop_NTPase"/>
</dbReference>
<dbReference type="GO" id="GO:0016787">
    <property type="term" value="F:hydrolase activity"/>
    <property type="evidence" value="ECO:0007669"/>
    <property type="project" value="InterPro"/>
</dbReference>
<feature type="domain" description="Helicase/UvrB N-terminal" evidence="1">
    <location>
        <begin position="5"/>
        <end position="178"/>
    </location>
</feature>
<dbReference type="Gene3D" id="3.40.50.300">
    <property type="entry name" value="P-loop containing nucleotide triphosphate hydrolases"/>
    <property type="match status" value="2"/>
</dbReference>
<dbReference type="GO" id="GO:0005524">
    <property type="term" value="F:ATP binding"/>
    <property type="evidence" value="ECO:0007669"/>
    <property type="project" value="InterPro"/>
</dbReference>
<evidence type="ECO:0000259" key="1">
    <source>
        <dbReference type="Pfam" id="PF04851"/>
    </source>
</evidence>
<dbReference type="Proteomes" id="UP000321501">
    <property type="component" value="Chromosome"/>
</dbReference>
<name>A0A510KB10_9FUSO</name>
<evidence type="ECO:0000313" key="2">
    <source>
        <dbReference type="EMBL" id="BBM48784.1"/>
    </source>
</evidence>
<sequence length="736" mass="86921">MIREIDLFDFQIDAKTYLLDKTTDKNAKKKIILKSPTGSGKTIILLSYIEDYLANVDNEMIFVWLTPGKGNLEEQSEEKMRKLIPNAKTGDISDILLQGFNAGTTYFVNWEMITNKKNNALKETERKNLFERITEAHRNNYKFIVIIDEEHLNNTAKANDILNALTSEYEIRVSATTKKNPTAEYYEIPEEEVIGSGLITRALYINENISIKDMEDIESETLFLIEQADNKRKAIKKAYEEENEDINPLVIIQFPDMSDRLIEYVEESLETLGYTYKNGLVAKWLSDEKINTNDLTGNNAESYFLLMKQAISTGWDCPRAKILVKLRENMSETFEIQTLGRIRRMPKAKHYGNDLLDFCFLYTFDEKYKEVVIQSGNAYEIKRVFLKDKAKDFTLVKEVRNNEYSYVNELEARDKIYKYFVEKYKLTKDKKENQRKLENNGYIFGSTIFNKYRSGKFQRLKDIADERQGEHIEISYEVNTHIHGIDCLHSVDMIKKVIGLPTNKTRAILQHLFHKLIRSNKKLLDLSNSEWYAFMINNAYKLRDDCVEVASLPNERQMQFLDKKREEFKLPLEDFYKYLPYETDVEVYENNAYDDYDTSMTVSEFRSTSEQLFEYHLEEREDIEWFYKNGDTGQQYLSIVYGTNISKEFLFYPDYIIKKKNGEVWIIETKGGELKGKSKNIDKQIENKFIAFKEYAEKEKINWGFVRDRNNKLYINNTEYFDDMSNEHWKKLEEVF</sequence>
<reference evidence="2 3" key="1">
    <citation type="submission" date="2019-07" db="EMBL/GenBank/DDBJ databases">
        <title>Complete Genome Sequence of Leptotrichia wadei Strain JMUB3934.</title>
        <authorList>
            <person name="Watanabe S."/>
            <person name="Cui L."/>
        </authorList>
    </citation>
    <scope>NUCLEOTIDE SEQUENCE [LARGE SCALE GENOMIC DNA]</scope>
    <source>
        <strain evidence="2 3">JMUB3934</strain>
    </source>
</reference>